<dbReference type="AlphaFoldDB" id="A0A926G6A3"/>
<name>A0A926G6A3_9RHOB</name>
<comment type="caution">
    <text evidence="1">The sequence shown here is derived from an EMBL/GenBank/DDBJ whole genome shotgun (WGS) entry which is preliminary data.</text>
</comment>
<proteinExistence type="predicted"/>
<organism evidence="1 2">
    <name type="scientific">Paracoccus amoyensis</name>
    <dbReference type="NCBI Taxonomy" id="2760093"/>
    <lineage>
        <taxon>Bacteria</taxon>
        <taxon>Pseudomonadati</taxon>
        <taxon>Pseudomonadota</taxon>
        <taxon>Alphaproteobacteria</taxon>
        <taxon>Rhodobacterales</taxon>
        <taxon>Paracoccaceae</taxon>
        <taxon>Paracoccus</taxon>
    </lineage>
</organism>
<protein>
    <submittedName>
        <fullName evidence="1">Host attachment protein</fullName>
    </submittedName>
</protein>
<dbReference type="Pfam" id="PF18856">
    <property type="entry name" value="baeRF_family12"/>
    <property type="match status" value="1"/>
</dbReference>
<gene>
    <name evidence="1" type="ORF">H4P12_01130</name>
</gene>
<dbReference type="InterPro" id="IPR041374">
    <property type="entry name" value="BaeRF_family12"/>
</dbReference>
<sequence length="128" mass="13886">MLPHNTLVVVADGHSATLYRNVAKHGVELSEVEKLSPGDLDKQSAGAVMDEGSPRAEEEAGFAAQLAQYLNALALKHKYDDLAVAADPSTLGVMRKHYHKELQFRLRKELSKTLTNSDLAAIEAAFTA</sequence>
<evidence type="ECO:0000313" key="2">
    <source>
        <dbReference type="Proteomes" id="UP000608594"/>
    </source>
</evidence>
<keyword evidence="2" id="KW-1185">Reference proteome</keyword>
<evidence type="ECO:0000313" key="1">
    <source>
        <dbReference type="EMBL" id="MBC9245343.1"/>
    </source>
</evidence>
<dbReference type="RefSeq" id="WP_187791754.1">
    <property type="nucleotide sequence ID" value="NZ_JACOQL010000001.1"/>
</dbReference>
<reference evidence="1" key="1">
    <citation type="submission" date="2020-08" db="EMBL/GenBank/DDBJ databases">
        <title>Paracoccus amoyensis sp. nov., isolated from the surface seawater at coast of Xiamen, Fujian.</title>
        <authorList>
            <person name="Lyu L."/>
        </authorList>
    </citation>
    <scope>NUCLEOTIDE SEQUENCE</scope>
    <source>
        <strain evidence="1">11-3</strain>
    </source>
</reference>
<dbReference type="Proteomes" id="UP000608594">
    <property type="component" value="Unassembled WGS sequence"/>
</dbReference>
<dbReference type="EMBL" id="JACOQL010000001">
    <property type="protein sequence ID" value="MBC9245343.1"/>
    <property type="molecule type" value="Genomic_DNA"/>
</dbReference>
<accession>A0A926G6A3</accession>